<evidence type="ECO:0000313" key="1">
    <source>
        <dbReference type="EMBL" id="MBP1855402.1"/>
    </source>
</evidence>
<evidence type="ECO:0008006" key="3">
    <source>
        <dbReference type="Google" id="ProtNLM"/>
    </source>
</evidence>
<sequence>MSSIMEDIKNRLKFLGYKLIDTDSLTIKFVIDKVENKIKNECNITEIPDGLYQVEIDRICGEFLFAKKQSGQLTEYDFDLIEKQIQDGDTTVTYAIEAGQTPEQRFDKLVKNLMESGKGEFASFRRLKW</sequence>
<dbReference type="Proteomes" id="UP000767291">
    <property type="component" value="Unassembled WGS sequence"/>
</dbReference>
<reference evidence="1 2" key="1">
    <citation type="submission" date="2021-03" db="EMBL/GenBank/DDBJ databases">
        <title>Genomic Encyclopedia of Type Strains, Phase IV (KMG-IV): sequencing the most valuable type-strain genomes for metagenomic binning, comparative biology and taxonomic classification.</title>
        <authorList>
            <person name="Goeker M."/>
        </authorList>
    </citation>
    <scope>NUCLEOTIDE SEQUENCE [LARGE SCALE GENOMIC DNA]</scope>
    <source>
        <strain evidence="1 2">DSM 1289</strain>
    </source>
</reference>
<dbReference type="RefSeq" id="WP_209456846.1">
    <property type="nucleotide sequence ID" value="NZ_BAAACS010000012.1"/>
</dbReference>
<accession>A0ABS4EBU3</accession>
<comment type="caution">
    <text evidence="1">The sequence shown here is derived from an EMBL/GenBank/DDBJ whole genome shotgun (WGS) entry which is preliminary data.</text>
</comment>
<name>A0ABS4EBU3_9FIRM</name>
<protein>
    <recommendedName>
        <fullName evidence="3">Phage protein</fullName>
    </recommendedName>
</protein>
<proteinExistence type="predicted"/>
<organism evidence="1 2">
    <name type="scientific">Metaclostridioides mangenotii</name>
    <dbReference type="NCBI Taxonomy" id="1540"/>
    <lineage>
        <taxon>Bacteria</taxon>
        <taxon>Bacillati</taxon>
        <taxon>Bacillota</taxon>
        <taxon>Clostridia</taxon>
        <taxon>Peptostreptococcales</taxon>
        <taxon>Peptostreptococcaceae</taxon>
        <taxon>Metaclostridioides</taxon>
    </lineage>
</organism>
<gene>
    <name evidence="1" type="ORF">J2Z43_001797</name>
</gene>
<keyword evidence="2" id="KW-1185">Reference proteome</keyword>
<evidence type="ECO:0000313" key="2">
    <source>
        <dbReference type="Proteomes" id="UP000767291"/>
    </source>
</evidence>
<dbReference type="EMBL" id="JAGGJX010000003">
    <property type="protein sequence ID" value="MBP1855402.1"/>
    <property type="molecule type" value="Genomic_DNA"/>
</dbReference>